<feature type="chain" id="PRO_5015626722" description="Cell wall anchor protein" evidence="1">
    <location>
        <begin position="23"/>
        <end position="484"/>
    </location>
</feature>
<comment type="caution">
    <text evidence="2">The sequence shown here is derived from an EMBL/GenBank/DDBJ whole genome shotgun (WGS) entry which is preliminary data.</text>
</comment>
<evidence type="ECO:0008006" key="4">
    <source>
        <dbReference type="Google" id="ProtNLM"/>
    </source>
</evidence>
<accession>A0A2U2X4D7</accession>
<name>A0A2U2X4D7_9FLAO</name>
<evidence type="ECO:0000313" key="2">
    <source>
        <dbReference type="EMBL" id="PWH82646.1"/>
    </source>
</evidence>
<keyword evidence="3" id="KW-1185">Reference proteome</keyword>
<dbReference type="OrthoDB" id="581140at2"/>
<proteinExistence type="predicted"/>
<reference evidence="3" key="2">
    <citation type="submission" date="2018-05" db="EMBL/GenBank/DDBJ databases">
        <title>Algibacter marinivivus sp. nov., isolated from sample around a algae.</title>
        <authorList>
            <person name="Lu D."/>
        </authorList>
    </citation>
    <scope>NUCLEOTIDE SEQUENCE [LARGE SCALE GENOMIC DNA]</scope>
    <source>
        <strain evidence="3">ZY111</strain>
    </source>
</reference>
<reference evidence="3" key="3">
    <citation type="submission" date="2018-05" db="EMBL/GenBank/DDBJ databases">
        <authorList>
            <person name="Lu D."/>
        </authorList>
    </citation>
    <scope>NUCLEOTIDE SEQUENCE [LARGE SCALE GENOMIC DNA]</scope>
    <source>
        <strain evidence="3">ZY111</strain>
    </source>
</reference>
<dbReference type="AlphaFoldDB" id="A0A2U2X4D7"/>
<dbReference type="Proteomes" id="UP000245375">
    <property type="component" value="Unassembled WGS sequence"/>
</dbReference>
<evidence type="ECO:0000256" key="1">
    <source>
        <dbReference type="SAM" id="SignalP"/>
    </source>
</evidence>
<protein>
    <recommendedName>
        <fullName evidence="4">Cell wall anchor protein</fullName>
    </recommendedName>
</protein>
<feature type="signal peptide" evidence="1">
    <location>
        <begin position="1"/>
        <end position="22"/>
    </location>
</feature>
<gene>
    <name evidence="2" type="ORF">DIS18_10435</name>
</gene>
<dbReference type="EMBL" id="QFRI01000002">
    <property type="protein sequence ID" value="PWH82646.1"/>
    <property type="molecule type" value="Genomic_DNA"/>
</dbReference>
<evidence type="ECO:0000313" key="3">
    <source>
        <dbReference type="Proteomes" id="UP000245375"/>
    </source>
</evidence>
<organism evidence="2 3">
    <name type="scientific">Algibacter marinivivus</name>
    <dbReference type="NCBI Taxonomy" id="2100723"/>
    <lineage>
        <taxon>Bacteria</taxon>
        <taxon>Pseudomonadati</taxon>
        <taxon>Bacteroidota</taxon>
        <taxon>Flavobacteriia</taxon>
        <taxon>Flavobacteriales</taxon>
        <taxon>Flavobacteriaceae</taxon>
        <taxon>Algibacter</taxon>
    </lineage>
</organism>
<keyword evidence="1" id="KW-0732">Signal</keyword>
<reference evidence="2 3" key="1">
    <citation type="submission" date="2018-05" db="EMBL/GenBank/DDBJ databases">
        <title>Algibacter marinivivus sp. nov., isolated from sample around a algae.</title>
        <authorList>
            <person name="Zhong X."/>
        </authorList>
    </citation>
    <scope>NUCLEOTIDE SEQUENCE [LARGE SCALE GENOMIC DNA]</scope>
    <source>
        <strain evidence="2 3">ZY111</strain>
    </source>
</reference>
<sequence>MRFNCFFLFLLVLLASQENVYSQVGMGNTNPDPSAILDMTSTTQGVLTPRMSSAQRLLIASPADGLLVYDTDEGAFFYYENSIWNKLQSEIRDNYKLVKNVSDLAEELTAGGGSTYLLDTNTFYEINGTIVLAAPIDINDSYVSGLDANEDILVRAGGAIFTGSTGGSIRSLTLTAPGGSIFGLTGSGAETLVFQNCIIANSGSVGSISSFGVVFMNIIQLVNNTTGITYTNIGNVLLSNVAWFDTNAGTFETYVGTFGLIEKISGFCKVPAGATGVDVSADPDVSQGTILSVPFSGLGTYVNGYTMLGGSYPGYFFDNDWYVSCPGLPFEADSNTSGYYYMTGNTTVTDFVTAGADTPVKIAGTTTATSLFRTSSATDNRLVYNGKNTREFEVICTGTVDNDANSPNARVYEFSLFKIPNGMAGAVVSAISSERRFSNNDIGNFTLIGIVSLAPGDAIEVHGSVNNVGGTLNTVVTRLSVILK</sequence>
<dbReference type="RefSeq" id="WP_109353001.1">
    <property type="nucleotide sequence ID" value="NZ_QFRI01000002.1"/>
</dbReference>